<dbReference type="EnsemblMetazoa" id="PPA07649.1">
    <property type="protein sequence ID" value="PPA07649.1"/>
    <property type="gene ID" value="WBGene00097203"/>
</dbReference>
<protein>
    <submittedName>
        <fullName evidence="1">F-box domain-containing protein</fullName>
    </submittedName>
</protein>
<gene>
    <name evidence="1" type="primary">WBGene00097203</name>
</gene>
<accession>A0A2A6B9S7</accession>
<dbReference type="PROSITE" id="PS50181">
    <property type="entry name" value="FBOX"/>
    <property type="match status" value="1"/>
</dbReference>
<reference evidence="1" key="2">
    <citation type="submission" date="2022-06" db="UniProtKB">
        <authorList>
            <consortium name="EnsemblMetazoa"/>
        </authorList>
    </citation>
    <scope>IDENTIFICATION</scope>
    <source>
        <strain evidence="1">PS312</strain>
    </source>
</reference>
<dbReference type="InterPro" id="IPR001810">
    <property type="entry name" value="F-box_dom"/>
</dbReference>
<accession>A0A8R1U7M2</accession>
<evidence type="ECO:0000313" key="1">
    <source>
        <dbReference type="EnsemblMetazoa" id="PPA07649.1"/>
    </source>
</evidence>
<dbReference type="AlphaFoldDB" id="A0A2A6B9S7"/>
<organism evidence="1 2">
    <name type="scientific">Pristionchus pacificus</name>
    <name type="common">Parasitic nematode worm</name>
    <dbReference type="NCBI Taxonomy" id="54126"/>
    <lineage>
        <taxon>Eukaryota</taxon>
        <taxon>Metazoa</taxon>
        <taxon>Ecdysozoa</taxon>
        <taxon>Nematoda</taxon>
        <taxon>Chromadorea</taxon>
        <taxon>Rhabditida</taxon>
        <taxon>Rhabditina</taxon>
        <taxon>Diplogasteromorpha</taxon>
        <taxon>Diplogasteroidea</taxon>
        <taxon>Neodiplogasteridae</taxon>
        <taxon>Pristionchus</taxon>
    </lineage>
</organism>
<name>A0A2A6B9S7_PRIPA</name>
<proteinExistence type="predicted"/>
<dbReference type="Proteomes" id="UP000005239">
    <property type="component" value="Unassembled WGS sequence"/>
</dbReference>
<evidence type="ECO:0000313" key="2">
    <source>
        <dbReference type="Proteomes" id="UP000005239"/>
    </source>
</evidence>
<sequence>MSLCSLILRQFQPLSEPTMNLGCLPPDIIRIILQTFNAFEMDELRLISPLWNSLVLKQFRRRDPSAFIAIKSVNWVMDTDKRGSFISLSISKRIDRKFSLRNWENAFPKYYDNNGMRARHDYKEFRFIGIEKEPKLLLFIILGILLMPIVSALNVIFYTNALIGPITSVITSCVVCLFIIFTAVITLRSRIGPINPQSAESRESRDLKRVFTHSSSIEKLRLDPRVGDMETFEKVKHTLGTIPIRKLFLVGFTMVGREDLSSDIIDFLVYHGVRELRVQADGEDIPKLRNFLLDAIRVVSFIRVIEGYYYDLGYFPPETIWEEIAHDLAATGACSVRYTSREEAENYEDECVYRVLLTLTATI</sequence>
<keyword evidence="2" id="KW-1185">Reference proteome</keyword>
<reference evidence="2" key="1">
    <citation type="journal article" date="2008" name="Nat. Genet.">
        <title>The Pristionchus pacificus genome provides a unique perspective on nematode lifestyle and parasitism.</title>
        <authorList>
            <person name="Dieterich C."/>
            <person name="Clifton S.W."/>
            <person name="Schuster L.N."/>
            <person name="Chinwalla A."/>
            <person name="Delehaunty K."/>
            <person name="Dinkelacker I."/>
            <person name="Fulton L."/>
            <person name="Fulton R."/>
            <person name="Godfrey J."/>
            <person name="Minx P."/>
            <person name="Mitreva M."/>
            <person name="Roeseler W."/>
            <person name="Tian H."/>
            <person name="Witte H."/>
            <person name="Yang S.P."/>
            <person name="Wilson R.K."/>
            <person name="Sommer R.J."/>
        </authorList>
    </citation>
    <scope>NUCLEOTIDE SEQUENCE [LARGE SCALE GENOMIC DNA]</scope>
    <source>
        <strain evidence="2">PS312</strain>
    </source>
</reference>